<name>A0A1R0GVT8_9FUNG</name>
<reference evidence="2 3" key="1">
    <citation type="journal article" date="2016" name="Mol. Biol. Evol.">
        <title>Genome-Wide Survey of Gut Fungi (Harpellales) Reveals the First Horizontally Transferred Ubiquitin Gene from a Mosquito Host.</title>
        <authorList>
            <person name="Wang Y."/>
            <person name="White M.M."/>
            <person name="Kvist S."/>
            <person name="Moncalvo J.M."/>
        </authorList>
    </citation>
    <scope>NUCLEOTIDE SEQUENCE [LARGE SCALE GENOMIC DNA]</scope>
    <source>
        <strain evidence="2 3">ALG-7-W6</strain>
    </source>
</reference>
<keyword evidence="3" id="KW-1185">Reference proteome</keyword>
<gene>
    <name evidence="2" type="ORF">AYI68_g4880</name>
</gene>
<feature type="region of interest" description="Disordered" evidence="1">
    <location>
        <begin position="1"/>
        <end position="34"/>
    </location>
</feature>
<proteinExistence type="predicted"/>
<evidence type="ECO:0000256" key="1">
    <source>
        <dbReference type="SAM" id="MobiDB-lite"/>
    </source>
</evidence>
<accession>A0A1R0GVT8</accession>
<evidence type="ECO:0000313" key="3">
    <source>
        <dbReference type="Proteomes" id="UP000187455"/>
    </source>
</evidence>
<dbReference type="EMBL" id="LSSL01002859">
    <property type="protein sequence ID" value="OLY81020.1"/>
    <property type="molecule type" value="Genomic_DNA"/>
</dbReference>
<protein>
    <submittedName>
        <fullName evidence="2">Uncharacterized protein</fullName>
    </submittedName>
</protein>
<dbReference type="Proteomes" id="UP000187455">
    <property type="component" value="Unassembled WGS sequence"/>
</dbReference>
<evidence type="ECO:0000313" key="2">
    <source>
        <dbReference type="EMBL" id="OLY81020.1"/>
    </source>
</evidence>
<comment type="caution">
    <text evidence="2">The sequence shown here is derived from an EMBL/GenBank/DDBJ whole genome shotgun (WGS) entry which is preliminary data.</text>
</comment>
<sequence length="109" mass="12623">MRRHNKKSLFIRGKGTQKPVSELDDSGSVHGNRSENSEFLARDFDDSLSLLSSKDKDFFNSNKSPKITKHHSKNDEILPLEGFVSENYQLEIGELFKKRFNFGYFLTSY</sequence>
<dbReference type="AlphaFoldDB" id="A0A1R0GVT8"/>
<organism evidence="2 3">
    <name type="scientific">Smittium mucronatum</name>
    <dbReference type="NCBI Taxonomy" id="133383"/>
    <lineage>
        <taxon>Eukaryota</taxon>
        <taxon>Fungi</taxon>
        <taxon>Fungi incertae sedis</taxon>
        <taxon>Zoopagomycota</taxon>
        <taxon>Kickxellomycotina</taxon>
        <taxon>Harpellomycetes</taxon>
        <taxon>Harpellales</taxon>
        <taxon>Legeriomycetaceae</taxon>
        <taxon>Smittium</taxon>
    </lineage>
</organism>